<reference evidence="1" key="1">
    <citation type="journal article" date="2015" name="Nature">
        <title>Complex archaea that bridge the gap between prokaryotes and eukaryotes.</title>
        <authorList>
            <person name="Spang A."/>
            <person name="Saw J.H."/>
            <person name="Jorgensen S.L."/>
            <person name="Zaremba-Niedzwiedzka K."/>
            <person name="Martijn J."/>
            <person name="Lind A.E."/>
            <person name="van Eijk R."/>
            <person name="Schleper C."/>
            <person name="Guy L."/>
            <person name="Ettema T.J."/>
        </authorList>
    </citation>
    <scope>NUCLEOTIDE SEQUENCE</scope>
</reference>
<proteinExistence type="predicted"/>
<gene>
    <name evidence="1" type="ORF">LCGC14_1730540</name>
</gene>
<comment type="caution">
    <text evidence="1">The sequence shown here is derived from an EMBL/GenBank/DDBJ whole genome shotgun (WGS) entry which is preliminary data.</text>
</comment>
<accession>A0A0F9HXG9</accession>
<dbReference type="EMBL" id="LAZR01015700">
    <property type="protein sequence ID" value="KKM07772.1"/>
    <property type="molecule type" value="Genomic_DNA"/>
</dbReference>
<dbReference type="AlphaFoldDB" id="A0A0F9HXG9"/>
<organism evidence="1">
    <name type="scientific">marine sediment metagenome</name>
    <dbReference type="NCBI Taxonomy" id="412755"/>
    <lineage>
        <taxon>unclassified sequences</taxon>
        <taxon>metagenomes</taxon>
        <taxon>ecological metagenomes</taxon>
    </lineage>
</organism>
<evidence type="ECO:0000313" key="1">
    <source>
        <dbReference type="EMBL" id="KKM07772.1"/>
    </source>
</evidence>
<protein>
    <submittedName>
        <fullName evidence="1">Uncharacterized protein</fullName>
    </submittedName>
</protein>
<name>A0A0F9HXG9_9ZZZZ</name>
<sequence length="60" mass="7188">MKAYKCDKCREFHEYEPKFIIIHTGVLDGILYCDGKRQYDLCSIQCFYEFALKVKECEPK</sequence>